<gene>
    <name evidence="1" type="ORF">S03H2_71938</name>
</gene>
<evidence type="ECO:0000313" key="1">
    <source>
        <dbReference type="EMBL" id="GAH95786.1"/>
    </source>
</evidence>
<protein>
    <submittedName>
        <fullName evidence="1">Uncharacterized protein</fullName>
    </submittedName>
</protein>
<sequence length="72" mass="7970">MIDKNMAGVDTFLNEAAIGEAERVMEMIKDTITVPAATATAYQWALSNIDPSTREELKEAVIDYLIVQHEVS</sequence>
<dbReference type="AlphaFoldDB" id="X1JM06"/>
<comment type="caution">
    <text evidence="1">The sequence shown here is derived from an EMBL/GenBank/DDBJ whole genome shotgun (WGS) entry which is preliminary data.</text>
</comment>
<proteinExistence type="predicted"/>
<reference evidence="1" key="1">
    <citation type="journal article" date="2014" name="Front. Microbiol.">
        <title>High frequency of phylogenetically diverse reductive dehalogenase-homologous genes in deep subseafloor sedimentary metagenomes.</title>
        <authorList>
            <person name="Kawai M."/>
            <person name="Futagami T."/>
            <person name="Toyoda A."/>
            <person name="Takaki Y."/>
            <person name="Nishi S."/>
            <person name="Hori S."/>
            <person name="Arai W."/>
            <person name="Tsubouchi T."/>
            <person name="Morono Y."/>
            <person name="Uchiyama I."/>
            <person name="Ito T."/>
            <person name="Fujiyama A."/>
            <person name="Inagaki F."/>
            <person name="Takami H."/>
        </authorList>
    </citation>
    <scope>NUCLEOTIDE SEQUENCE</scope>
    <source>
        <strain evidence="1">Expedition CK06-06</strain>
    </source>
</reference>
<feature type="non-terminal residue" evidence="1">
    <location>
        <position position="72"/>
    </location>
</feature>
<accession>X1JM06</accession>
<name>X1JM06_9ZZZZ</name>
<organism evidence="1">
    <name type="scientific">marine sediment metagenome</name>
    <dbReference type="NCBI Taxonomy" id="412755"/>
    <lineage>
        <taxon>unclassified sequences</taxon>
        <taxon>metagenomes</taxon>
        <taxon>ecological metagenomes</taxon>
    </lineage>
</organism>
<dbReference type="EMBL" id="BARU01048374">
    <property type="protein sequence ID" value="GAH95786.1"/>
    <property type="molecule type" value="Genomic_DNA"/>
</dbReference>